<dbReference type="Gene3D" id="2.80.10.50">
    <property type="match status" value="1"/>
</dbReference>
<dbReference type="Proteomes" id="UP001589718">
    <property type="component" value="Unassembled WGS sequence"/>
</dbReference>
<protein>
    <submittedName>
        <fullName evidence="2">RICIN domain-containing protein</fullName>
    </submittedName>
</protein>
<accession>A0ABV5P5P4</accession>
<organism evidence="2 3">
    <name type="scientific">Streptomyces cremeus</name>
    <dbReference type="NCBI Taxonomy" id="66881"/>
    <lineage>
        <taxon>Bacteria</taxon>
        <taxon>Bacillati</taxon>
        <taxon>Actinomycetota</taxon>
        <taxon>Actinomycetes</taxon>
        <taxon>Kitasatosporales</taxon>
        <taxon>Streptomycetaceae</taxon>
        <taxon>Streptomyces</taxon>
    </lineage>
</organism>
<dbReference type="RefSeq" id="WP_345219253.1">
    <property type="nucleotide sequence ID" value="NZ_BAAAXE010000002.1"/>
</dbReference>
<evidence type="ECO:0000259" key="1">
    <source>
        <dbReference type="Pfam" id="PF14200"/>
    </source>
</evidence>
<sequence>MAHYFVAENSSDPVGADGGAATVTPTGWSYCADGCNGGVHQQWNVHVWNDGTRQLRTMATNKCLYDDGVTLATRACNSSPQQSWWAYESGDKVTFRSQATDECLDDSQYGLRTNTCYYDRHQTWR</sequence>
<evidence type="ECO:0000313" key="3">
    <source>
        <dbReference type="Proteomes" id="UP001589718"/>
    </source>
</evidence>
<dbReference type="InterPro" id="IPR000772">
    <property type="entry name" value="Ricin_B_lectin"/>
</dbReference>
<dbReference type="SUPFAM" id="SSF50370">
    <property type="entry name" value="Ricin B-like lectins"/>
    <property type="match status" value="1"/>
</dbReference>
<dbReference type="InterPro" id="IPR035992">
    <property type="entry name" value="Ricin_B-like_lectins"/>
</dbReference>
<dbReference type="Pfam" id="PF14200">
    <property type="entry name" value="RicinB_lectin_2"/>
    <property type="match status" value="1"/>
</dbReference>
<gene>
    <name evidence="2" type="ORF">ACFFTU_00870</name>
</gene>
<dbReference type="EMBL" id="JBHMCR010000001">
    <property type="protein sequence ID" value="MFB9518511.1"/>
    <property type="molecule type" value="Genomic_DNA"/>
</dbReference>
<proteinExistence type="predicted"/>
<feature type="domain" description="Ricin B lectin" evidence="1">
    <location>
        <begin position="40"/>
        <end position="108"/>
    </location>
</feature>
<comment type="caution">
    <text evidence="2">The sequence shown here is derived from an EMBL/GenBank/DDBJ whole genome shotgun (WGS) entry which is preliminary data.</text>
</comment>
<keyword evidence="3" id="KW-1185">Reference proteome</keyword>
<evidence type="ECO:0000313" key="2">
    <source>
        <dbReference type="EMBL" id="MFB9518511.1"/>
    </source>
</evidence>
<dbReference type="CDD" id="cd23415">
    <property type="entry name" value="beta-trefoil_Ricin_AH"/>
    <property type="match status" value="1"/>
</dbReference>
<reference evidence="2 3" key="1">
    <citation type="submission" date="2024-09" db="EMBL/GenBank/DDBJ databases">
        <authorList>
            <person name="Sun Q."/>
            <person name="Mori K."/>
        </authorList>
    </citation>
    <scope>NUCLEOTIDE SEQUENCE [LARGE SCALE GENOMIC DNA]</scope>
    <source>
        <strain evidence="2 3">JCM 4362</strain>
    </source>
</reference>
<dbReference type="PROSITE" id="PS50231">
    <property type="entry name" value="RICIN_B_LECTIN"/>
    <property type="match status" value="1"/>
</dbReference>
<name>A0ABV5P5P4_STRCM</name>